<comment type="similarity">
    <text evidence="4">Belongs to the Nudix hydrolase family.</text>
</comment>
<keyword evidence="2 4" id="KW-0378">Hydrolase</keyword>
<dbReference type="Proteomes" id="UP000032233">
    <property type="component" value="Unassembled WGS sequence"/>
</dbReference>
<dbReference type="InterPro" id="IPR015797">
    <property type="entry name" value="NUDIX_hydrolase-like_dom_sf"/>
</dbReference>
<dbReference type="PROSITE" id="PS51462">
    <property type="entry name" value="NUDIX"/>
    <property type="match status" value="1"/>
</dbReference>
<evidence type="ECO:0000313" key="6">
    <source>
        <dbReference type="EMBL" id="KIX13583.1"/>
    </source>
</evidence>
<dbReference type="Pfam" id="PF00293">
    <property type="entry name" value="NUDIX"/>
    <property type="match status" value="1"/>
</dbReference>
<dbReference type="SUPFAM" id="SSF55811">
    <property type="entry name" value="Nudix"/>
    <property type="match status" value="1"/>
</dbReference>
<feature type="domain" description="Nudix hydrolase" evidence="5">
    <location>
        <begin position="42"/>
        <end position="167"/>
    </location>
</feature>
<evidence type="ECO:0000256" key="4">
    <source>
        <dbReference type="RuleBase" id="RU003476"/>
    </source>
</evidence>
<keyword evidence="3" id="KW-0460">Magnesium</keyword>
<evidence type="ECO:0000256" key="2">
    <source>
        <dbReference type="ARBA" id="ARBA00022801"/>
    </source>
</evidence>
<gene>
    <name evidence="6" type="ORF">X474_11055</name>
</gene>
<dbReference type="OrthoDB" id="5417595at2"/>
<dbReference type="PANTHER" id="PTHR43222:SF2">
    <property type="entry name" value="NUDIX HYDROLASE 23, CHLOROPLASTIC"/>
    <property type="match status" value="1"/>
</dbReference>
<reference evidence="6 7" key="1">
    <citation type="submission" date="2013-11" db="EMBL/GenBank/DDBJ databases">
        <title>Metagenomic analysis of a methanogenic consortium involved in long chain n-alkane degradation.</title>
        <authorList>
            <person name="Davidova I.A."/>
            <person name="Callaghan A.V."/>
            <person name="Wawrik B."/>
            <person name="Pruitt S."/>
            <person name="Marks C."/>
            <person name="Duncan K.E."/>
            <person name="Suflita J.M."/>
        </authorList>
    </citation>
    <scope>NUCLEOTIDE SEQUENCE [LARGE SCALE GENOMIC DNA]</scope>
    <source>
        <strain evidence="6 7">SPR</strain>
    </source>
</reference>
<evidence type="ECO:0000259" key="5">
    <source>
        <dbReference type="PROSITE" id="PS51462"/>
    </source>
</evidence>
<dbReference type="InterPro" id="IPR020084">
    <property type="entry name" value="NUDIX_hydrolase_CS"/>
</dbReference>
<name>A0A0D2HST3_9BACT</name>
<dbReference type="PRINTS" id="PR00502">
    <property type="entry name" value="NUDIXFAMILY"/>
</dbReference>
<accession>A0A0D2HST3</accession>
<keyword evidence="7" id="KW-1185">Reference proteome</keyword>
<dbReference type="InterPro" id="IPR000086">
    <property type="entry name" value="NUDIX_hydrolase_dom"/>
</dbReference>
<dbReference type="AlphaFoldDB" id="A0A0D2HST3"/>
<dbReference type="RefSeq" id="WP_044348608.1">
    <property type="nucleotide sequence ID" value="NZ_AZAC01000014.1"/>
</dbReference>
<dbReference type="PROSITE" id="PS00893">
    <property type="entry name" value="NUDIX_BOX"/>
    <property type="match status" value="1"/>
</dbReference>
<protein>
    <submittedName>
        <fullName evidence="6">NUDIX hydrolase</fullName>
    </submittedName>
</protein>
<dbReference type="EMBL" id="AZAC01000014">
    <property type="protein sequence ID" value="KIX13583.1"/>
    <property type="molecule type" value="Genomic_DNA"/>
</dbReference>
<sequence length="172" mass="18597">MATPVIPSFCQTCGGALRETLSQAGEGPPFICTSCGRAVYLDPKLAVAAVVTTENQGVVLLRRAQRDKAYGKWILPGGHVDRGEEVTKAALREVKEETGLSVRLDGPLRVYSYESNPTVLIAYAATATSGELIMSPEALEIKVFPFDLIPWDELGYLSTRQALKDLLPVSCL</sequence>
<comment type="cofactor">
    <cofactor evidence="1">
        <name>Mg(2+)</name>
        <dbReference type="ChEBI" id="CHEBI:18420"/>
    </cofactor>
</comment>
<dbReference type="GO" id="GO:0016787">
    <property type="term" value="F:hydrolase activity"/>
    <property type="evidence" value="ECO:0007669"/>
    <property type="project" value="UniProtKB-KW"/>
</dbReference>
<proteinExistence type="inferred from homology"/>
<dbReference type="InParanoid" id="A0A0D2HST3"/>
<dbReference type="STRING" id="1429043.X474_11055"/>
<dbReference type="Gene3D" id="3.90.79.10">
    <property type="entry name" value="Nucleoside Triphosphate Pyrophosphohydrolase"/>
    <property type="match status" value="1"/>
</dbReference>
<comment type="caution">
    <text evidence="6">The sequence shown here is derived from an EMBL/GenBank/DDBJ whole genome shotgun (WGS) entry which is preliminary data.</text>
</comment>
<evidence type="ECO:0000256" key="1">
    <source>
        <dbReference type="ARBA" id="ARBA00001946"/>
    </source>
</evidence>
<dbReference type="PANTHER" id="PTHR43222">
    <property type="entry name" value="NUDIX HYDROLASE 23"/>
    <property type="match status" value="1"/>
</dbReference>
<evidence type="ECO:0000313" key="7">
    <source>
        <dbReference type="Proteomes" id="UP000032233"/>
    </source>
</evidence>
<dbReference type="InterPro" id="IPR020476">
    <property type="entry name" value="Nudix_hydrolase"/>
</dbReference>
<organism evidence="6 7">
    <name type="scientific">Dethiosulfatarculus sandiegensis</name>
    <dbReference type="NCBI Taxonomy" id="1429043"/>
    <lineage>
        <taxon>Bacteria</taxon>
        <taxon>Pseudomonadati</taxon>
        <taxon>Thermodesulfobacteriota</taxon>
        <taxon>Desulfarculia</taxon>
        <taxon>Desulfarculales</taxon>
        <taxon>Desulfarculaceae</taxon>
        <taxon>Dethiosulfatarculus</taxon>
    </lineage>
</organism>
<evidence type="ECO:0000256" key="3">
    <source>
        <dbReference type="ARBA" id="ARBA00022842"/>
    </source>
</evidence>